<dbReference type="EMBL" id="JABWMH010000001">
    <property type="protein sequence ID" value="NVD26823.1"/>
    <property type="molecule type" value="Genomic_DNA"/>
</dbReference>
<dbReference type="Gene3D" id="3.40.50.1700">
    <property type="entry name" value="Glycoside hydrolase family 3 C-terminal domain"/>
    <property type="match status" value="1"/>
</dbReference>
<keyword evidence="3" id="KW-0732">Signal</keyword>
<dbReference type="Pfam" id="PF00933">
    <property type="entry name" value="Glyco_hydro_3"/>
    <property type="match status" value="1"/>
</dbReference>
<gene>
    <name evidence="5" type="ORF">HUO14_02750</name>
</gene>
<sequence length="762" mass="81070">MLALASLLLGCLAVTGAEASADEEIRQPAARGDHIESLLRQMTLEEKVGQLTQAAGGRSKNLNSKLTAEELDRVRAGRVGSYLHVAGAEPLRELQRVAVEESRLKIPLLFAMDVVHGYRTIFPVPLAITASWDPEQWETTARISAREAASSGLHWTFAPMVDITRDPRWGRVVEGSGEDPYLGSIMAAAQVRGYQGEDLAAADTVMAATKHFGAYGAPTGGRDYGSADISERSLHETYLPPFHAAMTAGTGSYMTAFNDIAGRPTTANADLVNGTLRSKWGFDGMIVSDWNAIAELMNHGIATTRSEAGALAISAGVDMDMMSLVYADDLPAAVASNPVLLQHLDNAVRNVLKAKQKLGLFDDPFIYHDTAKEAAMLRAQDHIDAARRVAVRSIVMLKNDNAILPLAGTKKRIAVIGSLATDRQSQLGSWRARGDKAEVISLLDGIKAGAGKGAVVNHAAGIDADNPDALKGAVALANDSDIVILVTGEDYDLSGEARSRSDISLPRDQQRLADAILAVDKPVIVALAGGRPLAVPGLAEKADAILMTWFLGNQAGPALADVIFGKAAPGGKLPISFPRATGQVPYSYGEYPSGRPADPDPAKDTNRYSDLPITPLYPFGHGLSYGDIELSNLELGSPTMDGSTPIEISATLTNNGKLAGDETVQLYLRDRHSTIAQPQKILRGFRRLSLKPQEKKTVSFTPTSDQLAFFGPDGKWRSEAGMFDVMVGSSAETIVLTGAFELTETVESKVPASAIATGVTVQ</sequence>
<dbReference type="GO" id="GO:0016787">
    <property type="term" value="F:hydrolase activity"/>
    <property type="evidence" value="ECO:0007669"/>
    <property type="project" value="UniProtKB-KW"/>
</dbReference>
<dbReference type="Gene3D" id="2.60.40.10">
    <property type="entry name" value="Immunoglobulins"/>
    <property type="match status" value="1"/>
</dbReference>
<dbReference type="InterPro" id="IPR013783">
    <property type="entry name" value="Ig-like_fold"/>
</dbReference>
<dbReference type="InterPro" id="IPR050288">
    <property type="entry name" value="Cellulose_deg_GH3"/>
</dbReference>
<dbReference type="Proteomes" id="UP000652427">
    <property type="component" value="Unassembled WGS sequence"/>
</dbReference>
<dbReference type="Pfam" id="PF14310">
    <property type="entry name" value="Fn3-like"/>
    <property type="match status" value="1"/>
</dbReference>
<protein>
    <submittedName>
        <fullName evidence="5">Glycoside hydrolase family 3 C-terminal domain-containing protein</fullName>
    </submittedName>
</protein>
<accession>A0ABX2MZF5</accession>
<keyword evidence="6" id="KW-1185">Reference proteome</keyword>
<feature type="chain" id="PRO_5046836578" evidence="3">
    <location>
        <begin position="20"/>
        <end position="762"/>
    </location>
</feature>
<dbReference type="InterPro" id="IPR036881">
    <property type="entry name" value="Glyco_hydro_3_C_sf"/>
</dbReference>
<dbReference type="InterPro" id="IPR001764">
    <property type="entry name" value="Glyco_hydro_3_N"/>
</dbReference>
<feature type="domain" description="Fibronectin type III-like" evidence="4">
    <location>
        <begin position="662"/>
        <end position="731"/>
    </location>
</feature>
<evidence type="ECO:0000259" key="4">
    <source>
        <dbReference type="SMART" id="SM01217"/>
    </source>
</evidence>
<dbReference type="Pfam" id="PF01915">
    <property type="entry name" value="Glyco_hydro_3_C"/>
    <property type="match status" value="1"/>
</dbReference>
<name>A0ABX2MZF5_9SPHN</name>
<dbReference type="PANTHER" id="PTHR42715">
    <property type="entry name" value="BETA-GLUCOSIDASE"/>
    <property type="match status" value="1"/>
</dbReference>
<dbReference type="InterPro" id="IPR026891">
    <property type="entry name" value="Fn3-like"/>
</dbReference>
<comment type="caution">
    <text evidence="5">The sequence shown here is derived from an EMBL/GenBank/DDBJ whole genome shotgun (WGS) entry which is preliminary data.</text>
</comment>
<proteinExistence type="inferred from homology"/>
<dbReference type="InterPro" id="IPR036962">
    <property type="entry name" value="Glyco_hydro_3_N_sf"/>
</dbReference>
<dbReference type="SUPFAM" id="SSF52279">
    <property type="entry name" value="Beta-D-glucan exohydrolase, C-terminal domain"/>
    <property type="match status" value="1"/>
</dbReference>
<evidence type="ECO:0000256" key="2">
    <source>
        <dbReference type="ARBA" id="ARBA00022801"/>
    </source>
</evidence>
<dbReference type="InterPro" id="IPR017853">
    <property type="entry name" value="GH"/>
</dbReference>
<organism evidence="5 6">
    <name type="scientific">Parasphingorhabdus flavimaris</name>
    <dbReference type="NCBI Taxonomy" id="266812"/>
    <lineage>
        <taxon>Bacteria</taxon>
        <taxon>Pseudomonadati</taxon>
        <taxon>Pseudomonadota</taxon>
        <taxon>Alphaproteobacteria</taxon>
        <taxon>Sphingomonadales</taxon>
        <taxon>Sphingomonadaceae</taxon>
        <taxon>Parasphingorhabdus</taxon>
    </lineage>
</organism>
<dbReference type="InterPro" id="IPR002772">
    <property type="entry name" value="Glyco_hydro_3_C"/>
</dbReference>
<evidence type="ECO:0000313" key="5">
    <source>
        <dbReference type="EMBL" id="NVD26823.1"/>
    </source>
</evidence>
<dbReference type="SMART" id="SM01217">
    <property type="entry name" value="Fn3_like"/>
    <property type="match status" value="1"/>
</dbReference>
<dbReference type="PANTHER" id="PTHR42715:SF10">
    <property type="entry name" value="BETA-GLUCOSIDASE"/>
    <property type="match status" value="1"/>
</dbReference>
<evidence type="ECO:0000313" key="6">
    <source>
        <dbReference type="Proteomes" id="UP000652427"/>
    </source>
</evidence>
<dbReference type="SUPFAM" id="SSF51445">
    <property type="entry name" value="(Trans)glycosidases"/>
    <property type="match status" value="1"/>
</dbReference>
<dbReference type="PRINTS" id="PR00133">
    <property type="entry name" value="GLHYDRLASE3"/>
</dbReference>
<evidence type="ECO:0000256" key="3">
    <source>
        <dbReference type="SAM" id="SignalP"/>
    </source>
</evidence>
<reference evidence="5 6" key="1">
    <citation type="submission" date="2020-06" db="EMBL/GenBank/DDBJ databases">
        <authorList>
            <person name="Kim S.-J."/>
            <person name="Park S.-J."/>
        </authorList>
    </citation>
    <scope>NUCLEOTIDE SEQUENCE [LARGE SCALE GENOMIC DNA]</scope>
    <source>
        <strain evidence="5 6">SW-151</strain>
    </source>
</reference>
<evidence type="ECO:0000256" key="1">
    <source>
        <dbReference type="ARBA" id="ARBA00005336"/>
    </source>
</evidence>
<comment type="similarity">
    <text evidence="1">Belongs to the glycosyl hydrolase 3 family.</text>
</comment>
<keyword evidence="2 5" id="KW-0378">Hydrolase</keyword>
<dbReference type="Gene3D" id="3.20.20.300">
    <property type="entry name" value="Glycoside hydrolase, family 3, N-terminal domain"/>
    <property type="match status" value="1"/>
</dbReference>
<feature type="signal peptide" evidence="3">
    <location>
        <begin position="1"/>
        <end position="19"/>
    </location>
</feature>